<dbReference type="Proteomes" id="UP000005237">
    <property type="component" value="Unassembled WGS sequence"/>
</dbReference>
<feature type="region of interest" description="Disordered" evidence="1">
    <location>
        <begin position="1"/>
        <end position="33"/>
    </location>
</feature>
<feature type="compositionally biased region" description="Basic and acidic residues" evidence="1">
    <location>
        <begin position="19"/>
        <end position="33"/>
    </location>
</feature>
<reference evidence="2" key="2">
    <citation type="submission" date="2022-06" db="UniProtKB">
        <authorList>
            <consortium name="EnsemblMetazoa"/>
        </authorList>
    </citation>
    <scope>IDENTIFICATION</scope>
    <source>
        <strain evidence="2">DF5081</strain>
    </source>
</reference>
<dbReference type="AlphaFoldDB" id="A0A8R1ENG8"/>
<proteinExistence type="predicted"/>
<evidence type="ECO:0000256" key="1">
    <source>
        <dbReference type="SAM" id="MobiDB-lite"/>
    </source>
</evidence>
<dbReference type="EnsemblMetazoa" id="CJA37182.1">
    <property type="protein sequence ID" value="CJA37182.1"/>
    <property type="gene ID" value="WBGene00213029"/>
</dbReference>
<evidence type="ECO:0000313" key="3">
    <source>
        <dbReference type="Proteomes" id="UP000005237"/>
    </source>
</evidence>
<keyword evidence="3" id="KW-1185">Reference proteome</keyword>
<reference evidence="3" key="1">
    <citation type="submission" date="2010-08" db="EMBL/GenBank/DDBJ databases">
        <authorList>
            <consortium name="Caenorhabditis japonica Sequencing Consortium"/>
            <person name="Wilson R.K."/>
        </authorList>
    </citation>
    <scope>NUCLEOTIDE SEQUENCE [LARGE SCALE GENOMIC DNA]</scope>
    <source>
        <strain evidence="3">DF5081</strain>
    </source>
</reference>
<evidence type="ECO:0000313" key="2">
    <source>
        <dbReference type="EnsemblMetazoa" id="CJA37182.1"/>
    </source>
</evidence>
<accession>A0A8R1ENG8</accession>
<protein>
    <submittedName>
        <fullName evidence="2">Uncharacterized protein</fullName>
    </submittedName>
</protein>
<name>A0A8R1ENG8_CAEJA</name>
<organism evidence="2 3">
    <name type="scientific">Caenorhabditis japonica</name>
    <dbReference type="NCBI Taxonomy" id="281687"/>
    <lineage>
        <taxon>Eukaryota</taxon>
        <taxon>Metazoa</taxon>
        <taxon>Ecdysozoa</taxon>
        <taxon>Nematoda</taxon>
        <taxon>Chromadorea</taxon>
        <taxon>Rhabditida</taxon>
        <taxon>Rhabditina</taxon>
        <taxon>Rhabditomorpha</taxon>
        <taxon>Rhabditoidea</taxon>
        <taxon>Rhabditidae</taxon>
        <taxon>Peloderinae</taxon>
        <taxon>Caenorhabditis</taxon>
    </lineage>
</organism>
<sequence>MVMKRTGSPRVWNRRAERRQRDWSSDVGENLRH</sequence>